<sequence>MTRQLLTLLAILPLQLGCGSTWGRSSAVEVPLHRSVWGLEPKGPRCTLKEEEWKKRCTREHYGQFDICPQGCPLAEPETLLEEED</sequence>
<accession>A0A084SPY4</accession>
<dbReference type="EMBL" id="JPMI01000203">
    <property type="protein sequence ID" value="KFA90519.1"/>
    <property type="molecule type" value="Genomic_DNA"/>
</dbReference>
<protein>
    <submittedName>
        <fullName evidence="1">Uncharacterized protein</fullName>
    </submittedName>
</protein>
<evidence type="ECO:0000313" key="1">
    <source>
        <dbReference type="EMBL" id="KFA90519.1"/>
    </source>
</evidence>
<evidence type="ECO:0000313" key="2">
    <source>
        <dbReference type="Proteomes" id="UP000028547"/>
    </source>
</evidence>
<reference evidence="1 2" key="1">
    <citation type="submission" date="2014-07" db="EMBL/GenBank/DDBJ databases">
        <title>Draft Genome Sequence of Gephyronic Acid Producer, Cystobacter violaceus Strain Cb vi76.</title>
        <authorList>
            <person name="Stevens D.C."/>
            <person name="Young J."/>
            <person name="Carmichael R."/>
            <person name="Tan J."/>
            <person name="Taylor R.E."/>
        </authorList>
    </citation>
    <scope>NUCLEOTIDE SEQUENCE [LARGE SCALE GENOMIC DNA]</scope>
    <source>
        <strain evidence="1 2">Cb vi76</strain>
    </source>
</reference>
<comment type="caution">
    <text evidence="1">The sequence shown here is derived from an EMBL/GenBank/DDBJ whole genome shotgun (WGS) entry which is preliminary data.</text>
</comment>
<dbReference type="RefSeq" id="WP_043402020.1">
    <property type="nucleotide sequence ID" value="NZ_JPMI01000203.1"/>
</dbReference>
<dbReference type="Proteomes" id="UP000028547">
    <property type="component" value="Unassembled WGS sequence"/>
</dbReference>
<dbReference type="AlphaFoldDB" id="A0A084SPY4"/>
<name>A0A084SPY4_9BACT</name>
<proteinExistence type="predicted"/>
<organism evidence="1 2">
    <name type="scientific">Archangium violaceum Cb vi76</name>
    <dbReference type="NCBI Taxonomy" id="1406225"/>
    <lineage>
        <taxon>Bacteria</taxon>
        <taxon>Pseudomonadati</taxon>
        <taxon>Myxococcota</taxon>
        <taxon>Myxococcia</taxon>
        <taxon>Myxococcales</taxon>
        <taxon>Cystobacterineae</taxon>
        <taxon>Archangiaceae</taxon>
        <taxon>Archangium</taxon>
    </lineage>
</organism>
<gene>
    <name evidence="1" type="ORF">Q664_27905</name>
</gene>